<reference evidence="2" key="1">
    <citation type="submission" date="2020-05" db="EMBL/GenBank/DDBJ databases">
        <authorList>
            <person name="Chiriac C."/>
            <person name="Salcher M."/>
            <person name="Ghai R."/>
            <person name="Kavagutti S V."/>
        </authorList>
    </citation>
    <scope>NUCLEOTIDE SEQUENCE</scope>
</reference>
<dbReference type="Pfam" id="PF14907">
    <property type="entry name" value="NTP_transf_5"/>
    <property type="match status" value="1"/>
</dbReference>
<evidence type="ECO:0000313" key="2">
    <source>
        <dbReference type="EMBL" id="CAB4946574.1"/>
    </source>
</evidence>
<accession>A0A6J7JWR4</accession>
<dbReference type="Gene3D" id="3.30.460.40">
    <property type="match status" value="1"/>
</dbReference>
<organism evidence="2">
    <name type="scientific">freshwater metagenome</name>
    <dbReference type="NCBI Taxonomy" id="449393"/>
    <lineage>
        <taxon>unclassified sequences</taxon>
        <taxon>metagenomes</taxon>
        <taxon>ecological metagenomes</taxon>
    </lineage>
</organism>
<dbReference type="EMBL" id="CAFBNC010000095">
    <property type="protein sequence ID" value="CAB4946574.1"/>
    <property type="molecule type" value="Genomic_DNA"/>
</dbReference>
<evidence type="ECO:0000313" key="1">
    <source>
        <dbReference type="EMBL" id="CAB4323653.1"/>
    </source>
</evidence>
<dbReference type="EMBL" id="CAEMXZ010000060">
    <property type="protein sequence ID" value="CAB4323653.1"/>
    <property type="molecule type" value="Genomic_DNA"/>
</dbReference>
<dbReference type="AlphaFoldDB" id="A0A6J7JWR4"/>
<proteinExistence type="predicted"/>
<protein>
    <submittedName>
        <fullName evidence="2">Unannotated protein</fullName>
    </submittedName>
</protein>
<dbReference type="InterPro" id="IPR039498">
    <property type="entry name" value="NTP_transf_5"/>
</dbReference>
<sequence>MVPRSRDSSSTDVDASVSRHHRLLLVATLSETDPARQAWSQWREAVVFDDVDQASARLLPILALRTDVIQIDDPLLGRIRGLYRKAWVSNERLFTASQDARNALISAGIPLLHVEAVPLARAFVTHATRPIHDIDVCIPRRSMHLALQVLEDQGWQLRNRGLITRSFHRPRHLIRGGGRLRVIDSVPWLGADESVWETSNLDESGERVLDARDAIVHAAVRSLQPGQQPNIHRVADLVRLTSTVGYRRAAHAIDDERIAARAETHGSTATVIAALRAADRLIGPQAPRTGDRYA</sequence>
<gene>
    <name evidence="1" type="ORF">UFOPK1392_01410</name>
    <name evidence="2" type="ORF">UFOPK3733_01621</name>
</gene>
<name>A0A6J7JWR4_9ZZZZ</name>